<reference evidence="2 3" key="1">
    <citation type="submission" date="2022-12" db="EMBL/GenBank/DDBJ databases">
        <title>Chromosome-level genome of Tegillarca granosa.</title>
        <authorList>
            <person name="Kim J."/>
        </authorList>
    </citation>
    <scope>NUCLEOTIDE SEQUENCE [LARGE SCALE GENOMIC DNA]</scope>
    <source>
        <strain evidence="2">Teg-2019</strain>
        <tissue evidence="2">Adductor muscle</tissue>
    </source>
</reference>
<dbReference type="Proteomes" id="UP001217089">
    <property type="component" value="Unassembled WGS sequence"/>
</dbReference>
<name>A0ABQ9F2W4_TEGGR</name>
<comment type="caution">
    <text evidence="2">The sequence shown here is derived from an EMBL/GenBank/DDBJ whole genome shotgun (WGS) entry which is preliminary data.</text>
</comment>
<evidence type="ECO:0000313" key="3">
    <source>
        <dbReference type="Proteomes" id="UP001217089"/>
    </source>
</evidence>
<proteinExistence type="predicted"/>
<keyword evidence="1" id="KW-0175">Coiled coil</keyword>
<organism evidence="2 3">
    <name type="scientific">Tegillarca granosa</name>
    <name type="common">Malaysian cockle</name>
    <name type="synonym">Anadara granosa</name>
    <dbReference type="NCBI Taxonomy" id="220873"/>
    <lineage>
        <taxon>Eukaryota</taxon>
        <taxon>Metazoa</taxon>
        <taxon>Spiralia</taxon>
        <taxon>Lophotrochozoa</taxon>
        <taxon>Mollusca</taxon>
        <taxon>Bivalvia</taxon>
        <taxon>Autobranchia</taxon>
        <taxon>Pteriomorphia</taxon>
        <taxon>Arcoida</taxon>
        <taxon>Arcoidea</taxon>
        <taxon>Arcidae</taxon>
        <taxon>Tegillarca</taxon>
    </lineage>
</organism>
<feature type="coiled-coil region" evidence="1">
    <location>
        <begin position="145"/>
        <end position="172"/>
    </location>
</feature>
<gene>
    <name evidence="2" type="ORF">KUTeg_011091</name>
</gene>
<accession>A0ABQ9F2W4</accession>
<protein>
    <submittedName>
        <fullName evidence="2">Uncharacterized protein</fullName>
    </submittedName>
</protein>
<dbReference type="EMBL" id="JARBDR010000496">
    <property type="protein sequence ID" value="KAJ8311736.1"/>
    <property type="molecule type" value="Genomic_DNA"/>
</dbReference>
<keyword evidence="3" id="KW-1185">Reference proteome</keyword>
<evidence type="ECO:0000313" key="2">
    <source>
        <dbReference type="EMBL" id="KAJ8311736.1"/>
    </source>
</evidence>
<evidence type="ECO:0000256" key="1">
    <source>
        <dbReference type="SAM" id="Coils"/>
    </source>
</evidence>
<sequence>MWIVGDLNLETTSLQSTTITILEVGHPGGNHVIEPSVKVNDPMHPDYVPSLFPHKENNLKSNSSINRLNRVRKRAYSTATDTTKARKKLRLLDMQSELPEKEVELGKNTLLEIPDISENVPCSPLSLLSETEIRPLQTPLQPSEREMLYEEINNLRAERDTALEKIKELEKLVNASTLSPSSVEGNNDACKNLTGLSWDIFLKLFLFLSTFTGNGQGSTLPLKDQLFITLSTV</sequence>